<dbReference type="PANTHER" id="PTHR28259:SF1">
    <property type="entry name" value="FLUORIDE EXPORT PROTEIN 1-RELATED"/>
    <property type="match status" value="1"/>
</dbReference>
<gene>
    <name evidence="11" type="ORF">PV09_05064</name>
</gene>
<evidence type="ECO:0000256" key="7">
    <source>
        <dbReference type="ARBA" id="ARBA00035120"/>
    </source>
</evidence>
<evidence type="ECO:0000313" key="12">
    <source>
        <dbReference type="Proteomes" id="UP000053259"/>
    </source>
</evidence>
<comment type="similarity">
    <text evidence="7">Belongs to the fluoride channel Fluc/FEX (TC 1.A.43) family.</text>
</comment>
<feature type="transmembrane region" description="Helical" evidence="10">
    <location>
        <begin position="663"/>
        <end position="686"/>
    </location>
</feature>
<dbReference type="Proteomes" id="UP000053259">
    <property type="component" value="Unassembled WGS sequence"/>
</dbReference>
<evidence type="ECO:0000256" key="6">
    <source>
        <dbReference type="ARBA" id="ARBA00023136"/>
    </source>
</evidence>
<feature type="transmembrane region" description="Helical" evidence="10">
    <location>
        <begin position="745"/>
        <end position="767"/>
    </location>
</feature>
<evidence type="ECO:0000256" key="10">
    <source>
        <dbReference type="SAM" id="Phobius"/>
    </source>
</evidence>
<dbReference type="EMBL" id="KN847543">
    <property type="protein sequence ID" value="KIW03759.1"/>
    <property type="molecule type" value="Genomic_DNA"/>
</dbReference>
<dbReference type="OrthoDB" id="409792at2759"/>
<dbReference type="GO" id="GO:1903425">
    <property type="term" value="F:fluoride transmembrane transporter activity"/>
    <property type="evidence" value="ECO:0007669"/>
    <property type="project" value="TreeGrafter"/>
</dbReference>
<name>A0A0D2AX45_9PEZI</name>
<comment type="catalytic activity">
    <reaction evidence="8">
        <text>fluoride(in) = fluoride(out)</text>
        <dbReference type="Rhea" id="RHEA:76159"/>
        <dbReference type="ChEBI" id="CHEBI:17051"/>
    </reaction>
    <physiologicalReaction direction="left-to-right" evidence="8">
        <dbReference type="Rhea" id="RHEA:76160"/>
    </physiologicalReaction>
</comment>
<dbReference type="HOGENOM" id="CLU_359102_0_0_1"/>
<feature type="transmembrane region" description="Helical" evidence="10">
    <location>
        <begin position="389"/>
        <end position="409"/>
    </location>
</feature>
<keyword evidence="3" id="KW-1003">Cell membrane</keyword>
<dbReference type="AlphaFoldDB" id="A0A0D2AX45"/>
<accession>A0A0D2AX45</accession>
<dbReference type="FunCoup" id="A0A0D2AX45">
    <property type="interactions" value="127"/>
</dbReference>
<dbReference type="STRING" id="253628.A0A0D2AX45"/>
<evidence type="ECO:0000256" key="4">
    <source>
        <dbReference type="ARBA" id="ARBA00022692"/>
    </source>
</evidence>
<dbReference type="GO" id="GO:0005886">
    <property type="term" value="C:plasma membrane"/>
    <property type="evidence" value="ECO:0007669"/>
    <property type="project" value="UniProtKB-SubCell"/>
</dbReference>
<evidence type="ECO:0000256" key="9">
    <source>
        <dbReference type="SAM" id="MobiDB-lite"/>
    </source>
</evidence>
<feature type="compositionally biased region" description="Basic and acidic residues" evidence="9">
    <location>
        <begin position="300"/>
        <end position="310"/>
    </location>
</feature>
<feature type="transmembrane region" description="Helical" evidence="10">
    <location>
        <begin position="415"/>
        <end position="436"/>
    </location>
</feature>
<evidence type="ECO:0000256" key="2">
    <source>
        <dbReference type="ARBA" id="ARBA00004651"/>
    </source>
</evidence>
<evidence type="ECO:0000256" key="8">
    <source>
        <dbReference type="ARBA" id="ARBA00035585"/>
    </source>
</evidence>
<keyword evidence="4 10" id="KW-0812">Transmembrane</keyword>
<keyword evidence="5 10" id="KW-1133">Transmembrane helix</keyword>
<sequence length="780" mass="85209">MVHWVFSTFGKQPVASPRNSRVLVPTPSAAVVEPSGNIIQVDNQQETIIASPKSRSPQDIDFNSQRASAGSSTLNAGRSRAQTTESTQSVSHNIGSFGEPAAFGPAGFYSRNALEQPQRRTSLESGADNEPRPNWPLPESILTCNATPPLTSAANPPGGLRGVGHRRCLSNSSRRETSSSIMLPNQELLRSNSERIGHSHENLRSNSRAHTTPSYFLENLTEVAGPPQGGGLDENLIRRQSSGQTLLASLPEQPIHTPYPPEILVQERTSSRRAPTITLQSSNLRDVDPGMLRPKSKGKLRSEAKSRRLQEIQSSQQTSLKPQDQCNRPTGSRSGDTDATALPRFLYNQSNLEEQLEAARIFQSSSPQLSVVSVKNGVASRLATELYTFSYLIFFSILGTLARIGLQALTFYPGAPVVISALWPNFAGSFLLGFFAEDRRLFREEWSSHKPQIPSFDPKRRDITSSPTSEKFCFPKRKGHRDEDHPSQVLSHGKVKKTIPLYIGLTTGFCGSFTSFSTFMRDTFLALSNNLPTPINHTYPQGFTLPAATDTVQRHSGYSFMSTLAVLLLTVCLSVGGLQFGAHLAIFLDQYIPTIRFHILRRFIDPLFVFLAWGAWIGAVIMTIWPPDRSAGPGGKDIQDVETWRGEALFACVFAPPGCLMRFYVSVFLNGLSVSFPLGTFAVNVFGTAVEAMAFDLQHIRIASLVGGGRLPCQVLQGIMEGFCGSLTTVSAWAAQLSGLKRHHAYVYGLSSLVGGLSLTVVIMGSVRWTVGWGNPVCLA</sequence>
<evidence type="ECO:0000313" key="11">
    <source>
        <dbReference type="EMBL" id="KIW03759.1"/>
    </source>
</evidence>
<dbReference type="PANTHER" id="PTHR28259">
    <property type="entry name" value="FLUORIDE EXPORT PROTEIN 1-RELATED"/>
    <property type="match status" value="1"/>
</dbReference>
<evidence type="ECO:0008006" key="13">
    <source>
        <dbReference type="Google" id="ProtNLM"/>
    </source>
</evidence>
<proteinExistence type="inferred from homology"/>
<feature type="compositionally biased region" description="Polar residues" evidence="9">
    <location>
        <begin position="51"/>
        <end position="94"/>
    </location>
</feature>
<feature type="transmembrane region" description="Helical" evidence="10">
    <location>
        <begin position="564"/>
        <end position="586"/>
    </location>
</feature>
<evidence type="ECO:0000256" key="3">
    <source>
        <dbReference type="ARBA" id="ARBA00022475"/>
    </source>
</evidence>
<feature type="transmembrane region" description="Helical" evidence="10">
    <location>
        <begin position="499"/>
        <end position="520"/>
    </location>
</feature>
<feature type="transmembrane region" description="Helical" evidence="10">
    <location>
        <begin position="607"/>
        <end position="625"/>
    </location>
</feature>
<dbReference type="VEuPathDB" id="FungiDB:PV09_05064"/>
<evidence type="ECO:0000256" key="5">
    <source>
        <dbReference type="ARBA" id="ARBA00022989"/>
    </source>
</evidence>
<feature type="region of interest" description="Disordered" evidence="9">
    <location>
        <begin position="117"/>
        <end position="184"/>
    </location>
</feature>
<feature type="compositionally biased region" description="Polar residues" evidence="9">
    <location>
        <begin position="142"/>
        <end position="154"/>
    </location>
</feature>
<feature type="region of interest" description="Disordered" evidence="9">
    <location>
        <begin position="51"/>
        <end position="97"/>
    </location>
</feature>
<protein>
    <recommendedName>
        <fullName evidence="13">Chromosome condensation protein</fullName>
    </recommendedName>
</protein>
<evidence type="ECO:0000256" key="1">
    <source>
        <dbReference type="ARBA" id="ARBA00002598"/>
    </source>
</evidence>
<keyword evidence="6 10" id="KW-0472">Membrane</keyword>
<keyword evidence="12" id="KW-1185">Reference proteome</keyword>
<organism evidence="11 12">
    <name type="scientific">Verruconis gallopava</name>
    <dbReference type="NCBI Taxonomy" id="253628"/>
    <lineage>
        <taxon>Eukaryota</taxon>
        <taxon>Fungi</taxon>
        <taxon>Dikarya</taxon>
        <taxon>Ascomycota</taxon>
        <taxon>Pezizomycotina</taxon>
        <taxon>Dothideomycetes</taxon>
        <taxon>Pleosporomycetidae</taxon>
        <taxon>Venturiales</taxon>
        <taxon>Sympoventuriaceae</taxon>
        <taxon>Verruconis</taxon>
    </lineage>
</organism>
<comment type="subcellular location">
    <subcellularLocation>
        <location evidence="2">Cell membrane</location>
        <topology evidence="2">Multi-pass membrane protein</topology>
    </subcellularLocation>
</comment>
<dbReference type="GeneID" id="27313037"/>
<dbReference type="Pfam" id="PF02537">
    <property type="entry name" value="CRCB"/>
    <property type="match status" value="2"/>
</dbReference>
<dbReference type="InParanoid" id="A0A0D2AX45"/>
<feature type="compositionally biased region" description="Polar residues" evidence="9">
    <location>
        <begin position="311"/>
        <end position="334"/>
    </location>
</feature>
<dbReference type="InterPro" id="IPR003691">
    <property type="entry name" value="FluC"/>
</dbReference>
<reference evidence="11 12" key="1">
    <citation type="submission" date="2015-01" db="EMBL/GenBank/DDBJ databases">
        <title>The Genome Sequence of Ochroconis gallopava CBS43764.</title>
        <authorList>
            <consortium name="The Broad Institute Genomics Platform"/>
            <person name="Cuomo C."/>
            <person name="de Hoog S."/>
            <person name="Gorbushina A."/>
            <person name="Stielow B."/>
            <person name="Teixiera M."/>
            <person name="Abouelleil A."/>
            <person name="Chapman S.B."/>
            <person name="Priest M."/>
            <person name="Young S.K."/>
            <person name="Wortman J."/>
            <person name="Nusbaum C."/>
            <person name="Birren B."/>
        </authorList>
    </citation>
    <scope>NUCLEOTIDE SEQUENCE [LARGE SCALE GENOMIC DNA]</scope>
    <source>
        <strain evidence="11 12">CBS 43764</strain>
    </source>
</reference>
<dbReference type="RefSeq" id="XP_016213628.1">
    <property type="nucleotide sequence ID" value="XM_016358527.1"/>
</dbReference>
<comment type="function">
    <text evidence="1">Fluoride channel required for the rapid expulsion of cytoplasmic fluoride.</text>
</comment>
<feature type="region of interest" description="Disordered" evidence="9">
    <location>
        <begin position="267"/>
        <end position="340"/>
    </location>
</feature>